<organism evidence="1 2">
    <name type="scientific">Terfezia boudieri ATCC MYA-4762</name>
    <dbReference type="NCBI Taxonomy" id="1051890"/>
    <lineage>
        <taxon>Eukaryota</taxon>
        <taxon>Fungi</taxon>
        <taxon>Dikarya</taxon>
        <taxon>Ascomycota</taxon>
        <taxon>Pezizomycotina</taxon>
        <taxon>Pezizomycetes</taxon>
        <taxon>Pezizales</taxon>
        <taxon>Pezizaceae</taxon>
        <taxon>Terfezia</taxon>
    </lineage>
</organism>
<dbReference type="STRING" id="1051890.A0A3N4L4W7"/>
<keyword evidence="2" id="KW-1185">Reference proteome</keyword>
<dbReference type="InParanoid" id="A0A3N4L4W7"/>
<dbReference type="Proteomes" id="UP000267821">
    <property type="component" value="Unassembled WGS sequence"/>
</dbReference>
<accession>A0A3N4L4W7</accession>
<sequence>MVGQGFTIPRGSFNAVLNAYTEAKVYNDTEIFFKFGLERGIILDKLMIKASVYANGPGVEDSLPYWLQQMVAHVIRPDRFTFNTFFQDLRRNYRASASLLRRTYQNILRMQTLVKVLDYISKEMLLKNVHYESKRRNWYGSKRYNWSYRALRASGAQNREAIALRMASAIEANKPEDALHLWKEFVVQRQRPSFQMIILALRASLVAKNQSSLVSEVLNAAKCHGLEIPCSIISVIRDSARKLSQGEMSGFDDVDLSFTGDDENTTLKYDKLYASIEEVYNFLDKNALPITHHVAVHSANRLINAGQPHAAIQLLNQVAKPKWGRQHHYDRVGYSVIMKAYCKVQDLNGIKWTVERVIALRLRPTTGIFGVLTALKERYLRDSDENKATYVKMMFLRLRAHATKQE</sequence>
<dbReference type="OrthoDB" id="185373at2759"/>
<name>A0A3N4L4W7_9PEZI</name>
<reference evidence="1 2" key="1">
    <citation type="journal article" date="2018" name="Nat. Ecol. Evol.">
        <title>Pezizomycetes genomes reveal the molecular basis of ectomycorrhizal truffle lifestyle.</title>
        <authorList>
            <person name="Murat C."/>
            <person name="Payen T."/>
            <person name="Noel B."/>
            <person name="Kuo A."/>
            <person name="Morin E."/>
            <person name="Chen J."/>
            <person name="Kohler A."/>
            <person name="Krizsan K."/>
            <person name="Balestrini R."/>
            <person name="Da Silva C."/>
            <person name="Montanini B."/>
            <person name="Hainaut M."/>
            <person name="Levati E."/>
            <person name="Barry K.W."/>
            <person name="Belfiori B."/>
            <person name="Cichocki N."/>
            <person name="Clum A."/>
            <person name="Dockter R.B."/>
            <person name="Fauchery L."/>
            <person name="Guy J."/>
            <person name="Iotti M."/>
            <person name="Le Tacon F."/>
            <person name="Lindquist E.A."/>
            <person name="Lipzen A."/>
            <person name="Malagnac F."/>
            <person name="Mello A."/>
            <person name="Molinier V."/>
            <person name="Miyauchi S."/>
            <person name="Poulain J."/>
            <person name="Riccioni C."/>
            <person name="Rubini A."/>
            <person name="Sitrit Y."/>
            <person name="Splivallo R."/>
            <person name="Traeger S."/>
            <person name="Wang M."/>
            <person name="Zifcakova L."/>
            <person name="Wipf D."/>
            <person name="Zambonelli A."/>
            <person name="Paolocci F."/>
            <person name="Nowrousian M."/>
            <person name="Ottonello S."/>
            <person name="Baldrian P."/>
            <person name="Spatafora J.W."/>
            <person name="Henrissat B."/>
            <person name="Nagy L.G."/>
            <person name="Aury J.M."/>
            <person name="Wincker P."/>
            <person name="Grigoriev I.V."/>
            <person name="Bonfante P."/>
            <person name="Martin F.M."/>
        </authorList>
    </citation>
    <scope>NUCLEOTIDE SEQUENCE [LARGE SCALE GENOMIC DNA]</scope>
    <source>
        <strain evidence="1 2">ATCC MYA-4762</strain>
    </source>
</reference>
<evidence type="ECO:0000313" key="1">
    <source>
        <dbReference type="EMBL" id="RPB17893.1"/>
    </source>
</evidence>
<evidence type="ECO:0000313" key="2">
    <source>
        <dbReference type="Proteomes" id="UP000267821"/>
    </source>
</evidence>
<gene>
    <name evidence="1" type="ORF">L211DRAFT_462030</name>
</gene>
<dbReference type="EMBL" id="ML121915">
    <property type="protein sequence ID" value="RPB17893.1"/>
    <property type="molecule type" value="Genomic_DNA"/>
</dbReference>
<protein>
    <submittedName>
        <fullName evidence="1">Uncharacterized protein</fullName>
    </submittedName>
</protein>
<proteinExistence type="predicted"/>
<dbReference type="AlphaFoldDB" id="A0A3N4L4W7"/>